<dbReference type="InterPro" id="IPR028098">
    <property type="entry name" value="Glyco_trans_4-like_N"/>
</dbReference>
<dbReference type="InterPro" id="IPR001296">
    <property type="entry name" value="Glyco_trans_1"/>
</dbReference>
<organism evidence="3">
    <name type="scientific">Candidatus Methanomethylicus mesodigestus</name>
    <dbReference type="NCBI Taxonomy" id="1867258"/>
    <lineage>
        <taxon>Archaea</taxon>
        <taxon>Thermoproteota</taxon>
        <taxon>Methanosuratincolia</taxon>
        <taxon>Candidatus Methanomethylicales</taxon>
        <taxon>Candidatus Methanomethylicaceae</taxon>
        <taxon>Candidatus Methanomethylicus</taxon>
    </lineage>
</organism>
<dbReference type="PANTHER" id="PTHR45947">
    <property type="entry name" value="SULFOQUINOVOSYL TRANSFERASE SQD2"/>
    <property type="match status" value="1"/>
</dbReference>
<name>A0A7C3J1Y0_9CREN</name>
<dbReference type="AlphaFoldDB" id="A0A7C3J1Y0"/>
<accession>A0A7C3J1Y0</accession>
<comment type="caution">
    <text evidence="3">The sequence shown here is derived from an EMBL/GenBank/DDBJ whole genome shotgun (WGS) entry which is preliminary data.</text>
</comment>
<dbReference type="Pfam" id="PF13439">
    <property type="entry name" value="Glyco_transf_4"/>
    <property type="match status" value="1"/>
</dbReference>
<proteinExistence type="predicted"/>
<sequence length="424" mass="46745">MGTPVNIALFSWEYPPQIVGGLGTYTFELSREIVKRGHSLSVFTMNSGSLKTRELTDGIEIHRPKLIDIADALPEFQTEEFRRTGTAAGFFSDILMYNILASAKMVNELIAEEGRRFDIVSVHDWLSSIAGISIKKATGIPMVFHIHSTEKGRSLGNGSRIISELELKASRAADRIITVSHAMRDELVSYGFPREKIEVVWNGVNPGKYSAAALPPEGIKLLRANYGITDEMQMILFIGRLTAVKGIDRLIMAMPQVFARNPSAKLVVVGRGDLECELPELARSLGITEKVSFNFTMLPEPDRILHYAAADVATFPSLYEPFGIVALEAMSMGKPVVVGARGVSGMREIVVASGPNQCGYHINPYDPNDIAWGLNSLLSDKAHMQLLGRNARERVISEFTWDKVGERCLSIYREVLDSAKTAKS</sequence>
<dbReference type="EMBL" id="DSTX01000002">
    <property type="protein sequence ID" value="HFK20019.1"/>
    <property type="molecule type" value="Genomic_DNA"/>
</dbReference>
<dbReference type="PANTHER" id="PTHR45947:SF3">
    <property type="entry name" value="SULFOQUINOVOSYL TRANSFERASE SQD2"/>
    <property type="match status" value="1"/>
</dbReference>
<dbReference type="Gene3D" id="3.40.50.2000">
    <property type="entry name" value="Glycogen Phosphorylase B"/>
    <property type="match status" value="2"/>
</dbReference>
<gene>
    <name evidence="3" type="ORF">ENS19_01920</name>
</gene>
<dbReference type="CDD" id="cd03801">
    <property type="entry name" value="GT4_PimA-like"/>
    <property type="match status" value="1"/>
</dbReference>
<feature type="domain" description="Glycosyl transferase family 1" evidence="1">
    <location>
        <begin position="222"/>
        <end position="394"/>
    </location>
</feature>
<evidence type="ECO:0000313" key="3">
    <source>
        <dbReference type="EMBL" id="HFK20019.1"/>
    </source>
</evidence>
<protein>
    <submittedName>
        <fullName evidence="3">Glycosyltransferase family 1 protein</fullName>
    </submittedName>
</protein>
<dbReference type="InterPro" id="IPR050194">
    <property type="entry name" value="Glycosyltransferase_grp1"/>
</dbReference>
<evidence type="ECO:0000259" key="2">
    <source>
        <dbReference type="Pfam" id="PF13439"/>
    </source>
</evidence>
<dbReference type="Pfam" id="PF00534">
    <property type="entry name" value="Glycos_transf_1"/>
    <property type="match status" value="1"/>
</dbReference>
<feature type="domain" description="Glycosyltransferase subfamily 4-like N-terminal" evidence="2">
    <location>
        <begin position="19"/>
        <end position="206"/>
    </location>
</feature>
<keyword evidence="3" id="KW-0808">Transferase</keyword>
<evidence type="ECO:0000259" key="1">
    <source>
        <dbReference type="Pfam" id="PF00534"/>
    </source>
</evidence>
<dbReference type="SUPFAM" id="SSF53756">
    <property type="entry name" value="UDP-Glycosyltransferase/glycogen phosphorylase"/>
    <property type="match status" value="1"/>
</dbReference>
<reference evidence="3" key="1">
    <citation type="journal article" date="2020" name="mSystems">
        <title>Genome- and Community-Level Interaction Insights into Carbon Utilization and Element Cycling Functions of Hydrothermarchaeota in Hydrothermal Sediment.</title>
        <authorList>
            <person name="Zhou Z."/>
            <person name="Liu Y."/>
            <person name="Xu W."/>
            <person name="Pan J."/>
            <person name="Luo Z.H."/>
            <person name="Li M."/>
        </authorList>
    </citation>
    <scope>NUCLEOTIDE SEQUENCE [LARGE SCALE GENOMIC DNA]</scope>
    <source>
        <strain evidence="3">SpSt-468</strain>
    </source>
</reference>
<dbReference type="GO" id="GO:0016757">
    <property type="term" value="F:glycosyltransferase activity"/>
    <property type="evidence" value="ECO:0007669"/>
    <property type="project" value="InterPro"/>
</dbReference>